<accession>A0A8J5NI50</accession>
<evidence type="ECO:0000313" key="3">
    <source>
        <dbReference type="Proteomes" id="UP000694050"/>
    </source>
</evidence>
<dbReference type="EMBL" id="JAELUQ010000012">
    <property type="protein sequence ID" value="KAG7405616.1"/>
    <property type="molecule type" value="Genomic_DNA"/>
</dbReference>
<feature type="region of interest" description="Disordered" evidence="1">
    <location>
        <begin position="90"/>
        <end position="155"/>
    </location>
</feature>
<proteinExistence type="predicted"/>
<dbReference type="AlphaFoldDB" id="A0A8J5NI50"/>
<protein>
    <submittedName>
        <fullName evidence="2">Uncharacterized protein</fullName>
    </submittedName>
</protein>
<evidence type="ECO:0000313" key="2">
    <source>
        <dbReference type="EMBL" id="KAG7405616.1"/>
    </source>
</evidence>
<feature type="compositionally biased region" description="Low complexity" evidence="1">
    <location>
        <begin position="105"/>
        <end position="129"/>
    </location>
</feature>
<reference evidence="2" key="1">
    <citation type="submission" date="2021-04" db="EMBL/GenBank/DDBJ databases">
        <title>First draft genome resource for Brassicaceae pathogens Fusarium oxysporum f. sp. raphani and Fusarium oxysporum f. sp. rapae.</title>
        <authorList>
            <person name="Asai S."/>
        </authorList>
    </citation>
    <scope>NUCLEOTIDE SEQUENCE</scope>
    <source>
        <strain evidence="2">Tf1208</strain>
    </source>
</reference>
<evidence type="ECO:0000256" key="1">
    <source>
        <dbReference type="SAM" id="MobiDB-lite"/>
    </source>
</evidence>
<gene>
    <name evidence="2" type="ORF">Forpe1208_v015328</name>
</gene>
<sequence length="308" mass="34349">MQLLQYQVLRVKNEHIDLDREVRDLGAKIAELRETGQDITGLLARVEEMGEKRKKVTRHLPREARLNPISFPDIKPFIDEERGHNPFRTCHLLPAADEGDDNYNDAPVDPVSGSSPSSPRPALRSPPSSKRTSPDSAEDRPSPKRHAHRREITTAEIDEGFISQKITETPAGSGEWYVFQYREHDLPLDGLARPAQAAARHAIAHGLHPNRASAVEAFGIKIVGCDAAIAKSHNDRVVVQPKRKAGCQVNRGTDDEMAQLLGDINPSHSRHVPVRRAAATRKRTVLSRDPDGTRKPDEITAKTIYWIK</sequence>
<dbReference type="Proteomes" id="UP000694050">
    <property type="component" value="Unassembled WGS sequence"/>
</dbReference>
<organism evidence="2 3">
    <name type="scientific">Fusarium oxysporum f. sp. rapae</name>
    <dbReference type="NCBI Taxonomy" id="485398"/>
    <lineage>
        <taxon>Eukaryota</taxon>
        <taxon>Fungi</taxon>
        <taxon>Dikarya</taxon>
        <taxon>Ascomycota</taxon>
        <taxon>Pezizomycotina</taxon>
        <taxon>Sordariomycetes</taxon>
        <taxon>Hypocreomycetidae</taxon>
        <taxon>Hypocreales</taxon>
        <taxon>Nectriaceae</taxon>
        <taxon>Fusarium</taxon>
        <taxon>Fusarium oxysporum species complex</taxon>
    </lineage>
</organism>
<comment type="caution">
    <text evidence="2">The sequence shown here is derived from an EMBL/GenBank/DDBJ whole genome shotgun (WGS) entry which is preliminary data.</text>
</comment>
<name>A0A8J5NI50_FUSOX</name>